<dbReference type="Proteomes" id="UP000812287">
    <property type="component" value="Unassembled WGS sequence"/>
</dbReference>
<evidence type="ECO:0000313" key="3">
    <source>
        <dbReference type="Proteomes" id="UP000812287"/>
    </source>
</evidence>
<dbReference type="RefSeq" id="XP_043039525.1">
    <property type="nucleotide sequence ID" value="XM_043179856.1"/>
</dbReference>
<sequence>MVAHNTFLEDCVIVKPAISQLYAYNGGNLQSVLGHADISVGTRYAWRISESCYDIAFFLALCATTFLLVCIVAILSWVKTVGKCVEHR</sequence>
<proteinExistence type="predicted"/>
<dbReference type="AlphaFoldDB" id="A0A9P7VT93"/>
<reference evidence="2" key="1">
    <citation type="submission" date="2020-11" db="EMBL/GenBank/DDBJ databases">
        <title>Adaptations for nitrogen fixation in a non-lichenized fungal sporocarp promotes dispersal by wood-feeding termites.</title>
        <authorList>
            <consortium name="DOE Joint Genome Institute"/>
            <person name="Koch R.A."/>
            <person name="Yoon G."/>
            <person name="Arayal U."/>
            <person name="Lail K."/>
            <person name="Amirebrahimi M."/>
            <person name="Labutti K."/>
            <person name="Lipzen A."/>
            <person name="Riley R."/>
            <person name="Barry K."/>
            <person name="Henrissat B."/>
            <person name="Grigoriev I.V."/>
            <person name="Herr J.R."/>
            <person name="Aime M.C."/>
        </authorList>
    </citation>
    <scope>NUCLEOTIDE SEQUENCE</scope>
    <source>
        <strain evidence="2">MCA 3950</strain>
    </source>
</reference>
<evidence type="ECO:0000256" key="1">
    <source>
        <dbReference type="SAM" id="Phobius"/>
    </source>
</evidence>
<feature type="transmembrane region" description="Helical" evidence="1">
    <location>
        <begin position="55"/>
        <end position="78"/>
    </location>
</feature>
<dbReference type="EMBL" id="MU250535">
    <property type="protein sequence ID" value="KAG7446025.1"/>
    <property type="molecule type" value="Genomic_DNA"/>
</dbReference>
<protein>
    <submittedName>
        <fullName evidence="2">Uncharacterized protein</fullName>
    </submittedName>
</protein>
<dbReference type="GeneID" id="66102151"/>
<evidence type="ECO:0000313" key="2">
    <source>
        <dbReference type="EMBL" id="KAG7446025.1"/>
    </source>
</evidence>
<keyword evidence="1" id="KW-0472">Membrane</keyword>
<gene>
    <name evidence="2" type="ORF">BT62DRAFT_148898</name>
</gene>
<keyword evidence="1" id="KW-0812">Transmembrane</keyword>
<name>A0A9P7VT93_9AGAR</name>
<comment type="caution">
    <text evidence="2">The sequence shown here is derived from an EMBL/GenBank/DDBJ whole genome shotgun (WGS) entry which is preliminary data.</text>
</comment>
<keyword evidence="1" id="KW-1133">Transmembrane helix</keyword>
<accession>A0A9P7VT93</accession>
<organism evidence="2 3">
    <name type="scientific">Guyanagaster necrorhizus</name>
    <dbReference type="NCBI Taxonomy" id="856835"/>
    <lineage>
        <taxon>Eukaryota</taxon>
        <taxon>Fungi</taxon>
        <taxon>Dikarya</taxon>
        <taxon>Basidiomycota</taxon>
        <taxon>Agaricomycotina</taxon>
        <taxon>Agaricomycetes</taxon>
        <taxon>Agaricomycetidae</taxon>
        <taxon>Agaricales</taxon>
        <taxon>Marasmiineae</taxon>
        <taxon>Physalacriaceae</taxon>
        <taxon>Guyanagaster</taxon>
    </lineage>
</organism>
<keyword evidence="3" id="KW-1185">Reference proteome</keyword>